<accession>A0A0F4PRN3</accession>
<gene>
    <name evidence="2" type="ORF">TW72_02430</name>
</gene>
<evidence type="ECO:0008006" key="4">
    <source>
        <dbReference type="Google" id="ProtNLM"/>
    </source>
</evidence>
<feature type="signal peptide" evidence="1">
    <location>
        <begin position="1"/>
        <end position="23"/>
    </location>
</feature>
<dbReference type="PATRIC" id="fig|151081.8.peg.1663"/>
<feature type="chain" id="PRO_5002474616" description="Copper-binding protein" evidence="1">
    <location>
        <begin position="24"/>
        <end position="121"/>
    </location>
</feature>
<evidence type="ECO:0000313" key="2">
    <source>
        <dbReference type="EMBL" id="KJZ01821.1"/>
    </source>
</evidence>
<dbReference type="RefSeq" id="WP_045979218.1">
    <property type="nucleotide sequence ID" value="NZ_JXXY01000006.1"/>
</dbReference>
<dbReference type="GeneID" id="58227341"/>
<evidence type="ECO:0000313" key="3">
    <source>
        <dbReference type="Proteomes" id="UP000033664"/>
    </source>
</evidence>
<comment type="caution">
    <text evidence="2">The sequence shown here is derived from an EMBL/GenBank/DDBJ whole genome shotgun (WGS) entry which is preliminary data.</text>
</comment>
<dbReference type="AlphaFoldDB" id="A0A0F4PRN3"/>
<dbReference type="Proteomes" id="UP000033664">
    <property type="component" value="Unassembled WGS sequence"/>
</dbReference>
<keyword evidence="1" id="KW-0732">Signal</keyword>
<dbReference type="EMBL" id="JXXZ01000002">
    <property type="protein sequence ID" value="KJZ01821.1"/>
    <property type="molecule type" value="Genomic_DNA"/>
</dbReference>
<organism evidence="2 3">
    <name type="scientific">Pseudoalteromonas ruthenica</name>
    <dbReference type="NCBI Taxonomy" id="151081"/>
    <lineage>
        <taxon>Bacteria</taxon>
        <taxon>Pseudomonadati</taxon>
        <taxon>Pseudomonadota</taxon>
        <taxon>Gammaproteobacteria</taxon>
        <taxon>Alteromonadales</taxon>
        <taxon>Pseudoalteromonadaceae</taxon>
        <taxon>Pseudoalteromonas</taxon>
    </lineage>
</organism>
<reference evidence="2 3" key="1">
    <citation type="journal article" date="2015" name="BMC Genomics">
        <title>Genome mining reveals unlocked bioactive potential of marine Gram-negative bacteria.</title>
        <authorList>
            <person name="Machado H."/>
            <person name="Sonnenschein E.C."/>
            <person name="Melchiorsen J."/>
            <person name="Gram L."/>
        </authorList>
    </citation>
    <scope>NUCLEOTIDE SEQUENCE [LARGE SCALE GENOMIC DNA]</scope>
    <source>
        <strain evidence="2 3">S3137</strain>
    </source>
</reference>
<keyword evidence="3" id="KW-1185">Reference proteome</keyword>
<evidence type="ECO:0000256" key="1">
    <source>
        <dbReference type="SAM" id="SignalP"/>
    </source>
</evidence>
<name>A0A0F4PRN3_9GAMM</name>
<proteinExistence type="predicted"/>
<sequence>MAKVTHYIITLLLLVLASTPVSASVQGQCTHMQQQNDAMSSMMAHHAVMADSQPSQHDCCEQDMQCTCPDSLCHAQAFIANSMVVASTVVASTVVATKSHLQPSRAPTRLATSLFRPPIIA</sequence>
<protein>
    <recommendedName>
        <fullName evidence="4">Copper-binding protein</fullName>
    </recommendedName>
</protein>